<organism evidence="3 4">
    <name type="scientific">Planoprotostelium fungivorum</name>
    <dbReference type="NCBI Taxonomy" id="1890364"/>
    <lineage>
        <taxon>Eukaryota</taxon>
        <taxon>Amoebozoa</taxon>
        <taxon>Evosea</taxon>
        <taxon>Variosea</taxon>
        <taxon>Cavosteliida</taxon>
        <taxon>Cavosteliaceae</taxon>
        <taxon>Planoprotostelium</taxon>
    </lineage>
</organism>
<protein>
    <submittedName>
        <fullName evidence="3">Coagulation factor 5/8 type domain-containing protein</fullName>
    </submittedName>
</protein>
<dbReference type="AlphaFoldDB" id="A0A2P6NR95"/>
<dbReference type="InterPro" id="IPR011050">
    <property type="entry name" value="Pectin_lyase_fold/virulence"/>
</dbReference>
<dbReference type="OrthoDB" id="6501823at2759"/>
<dbReference type="SUPFAM" id="SSF51126">
    <property type="entry name" value="Pectin lyase-like"/>
    <property type="match status" value="1"/>
</dbReference>
<dbReference type="Gene3D" id="2.160.20.10">
    <property type="entry name" value="Single-stranded right-handed beta-helix, Pectin lyase-like"/>
    <property type="match status" value="1"/>
</dbReference>
<feature type="domain" description="Alpha-1,3-glucanase catalytic" evidence="2">
    <location>
        <begin position="362"/>
        <end position="652"/>
    </location>
</feature>
<proteinExistence type="predicted"/>
<sequence length="716" mass="76875">MSIDPEEGVSSRVFSLLLNPFHLYAMMMVTVPRGSTLIVPANCIITPTQAMKKVSLFFTLLLTVAAVVYEAEDHHVSGGAVKSSSHVHLATDGSRVTFSIKVEEDGDYQLTLGHQNTESSSADVFINGYKQKELSIVPNEKHTTHVTLRTGNNLVAFETSKDNPSIRLDHIIVPRSLFYASRGAGLPYQTYEAEDQQHNGNIIGPDRTPLTLASECSGRRAVQISNGQTISFTLKQQSNGVVVRYSIPDSSNGNGQTASIQLTGDGVSANVTLTSKFSWTYGEYPYSNDPSKKKAHHFFDEVRYLFPSSLSAGSKVKLTSMSGLIITVDLLEFHQVPAPYANSDEVISVTSYGADATGRADSTNAIQTALNSYKGKGKKGIFFPPGRFKTNKLFYLSNVIIGGAGPWYSTVFTDTPGGAGFPAYGPNVRLYDFAISGATTVRIDATDDNAICGEKANGGVAHNIWIEHTKVGCWLNGPTDGYLIENVYIRNTWADGINFRMGVTNSIVSYSSIRNTGDDCIASWSDVKKNNGNIYKYNSVQLPALANTLAIYGGGDHTAYGNELSDIVVSGGCIHVGNRFGAQHLSGNLNFYDNTLVRCGSSNYNRPGHSGAVWVFPEEGPISGGVTISSSDIIDSYSAAVSIFTGTVNNLNFNDLNVQGGLYVLELSGIAGSSNFKNITATGVKVVGTASCVGNKFAVNKSGANKGWDQTSCQNF</sequence>
<accession>A0A2P6NR95</accession>
<comment type="caution">
    <text evidence="3">The sequence shown here is derived from an EMBL/GenBank/DDBJ whole genome shotgun (WGS) entry which is preliminary data.</text>
</comment>
<dbReference type="CDD" id="cd14490">
    <property type="entry name" value="CBM6-CBM35-CBM36_like_1"/>
    <property type="match status" value="1"/>
</dbReference>
<gene>
    <name evidence="3" type="ORF">PROFUN_05265</name>
</gene>
<dbReference type="InterPro" id="IPR006626">
    <property type="entry name" value="PbH1"/>
</dbReference>
<dbReference type="Pfam" id="PF22815">
    <property type="entry name" value="CatAgl_D1"/>
    <property type="match status" value="1"/>
</dbReference>
<reference evidence="3 4" key="1">
    <citation type="journal article" date="2018" name="Genome Biol. Evol.">
        <title>Multiple Roots of Fruiting Body Formation in Amoebozoa.</title>
        <authorList>
            <person name="Hillmann F."/>
            <person name="Forbes G."/>
            <person name="Novohradska S."/>
            <person name="Ferling I."/>
            <person name="Riege K."/>
            <person name="Groth M."/>
            <person name="Westermann M."/>
            <person name="Marz M."/>
            <person name="Spaller T."/>
            <person name="Winckler T."/>
            <person name="Schaap P."/>
            <person name="Glockner G."/>
        </authorList>
    </citation>
    <scope>NUCLEOTIDE SEQUENCE [LARGE SCALE GENOMIC DNA]</scope>
    <source>
        <strain evidence="3 4">Jena</strain>
    </source>
</reference>
<evidence type="ECO:0000259" key="1">
    <source>
        <dbReference type="Pfam" id="PF22815"/>
    </source>
</evidence>
<dbReference type="InParanoid" id="A0A2P6NR95"/>
<evidence type="ECO:0000313" key="4">
    <source>
        <dbReference type="Proteomes" id="UP000241769"/>
    </source>
</evidence>
<dbReference type="EMBL" id="MDYQ01000030">
    <property type="protein sequence ID" value="PRP86483.1"/>
    <property type="molecule type" value="Genomic_DNA"/>
</dbReference>
<evidence type="ECO:0000313" key="3">
    <source>
        <dbReference type="EMBL" id="PRP86483.1"/>
    </source>
</evidence>
<feature type="domain" description="CBM6/CBM35/CBM36-like 1" evidence="1">
    <location>
        <begin position="186"/>
        <end position="336"/>
    </location>
</feature>
<dbReference type="InterPro" id="IPR055149">
    <property type="entry name" value="Agl_cat_D2"/>
</dbReference>
<dbReference type="InterPro" id="IPR008979">
    <property type="entry name" value="Galactose-bd-like_sf"/>
</dbReference>
<dbReference type="InterPro" id="IPR012334">
    <property type="entry name" value="Pectin_lyas_fold"/>
</dbReference>
<dbReference type="Proteomes" id="UP000241769">
    <property type="component" value="Unassembled WGS sequence"/>
</dbReference>
<dbReference type="SUPFAM" id="SSF49785">
    <property type="entry name" value="Galactose-binding domain-like"/>
    <property type="match status" value="1"/>
</dbReference>
<dbReference type="SMART" id="SM00710">
    <property type="entry name" value="PbH1"/>
    <property type="match status" value="5"/>
</dbReference>
<name>A0A2P6NR95_9EUKA</name>
<dbReference type="InterPro" id="IPR033801">
    <property type="entry name" value="CBM6-CBM35-CBM36-like_1"/>
</dbReference>
<keyword evidence="4" id="KW-1185">Reference proteome</keyword>
<dbReference type="Pfam" id="PF22816">
    <property type="entry name" value="CatAgl_D2"/>
    <property type="match status" value="1"/>
</dbReference>
<dbReference type="Gene3D" id="2.60.120.260">
    <property type="entry name" value="Galactose-binding domain-like"/>
    <property type="match status" value="2"/>
</dbReference>
<evidence type="ECO:0000259" key="2">
    <source>
        <dbReference type="Pfam" id="PF22816"/>
    </source>
</evidence>